<feature type="compositionally biased region" description="Pro residues" evidence="10">
    <location>
        <begin position="59"/>
        <end position="92"/>
    </location>
</feature>
<evidence type="ECO:0000256" key="5">
    <source>
        <dbReference type="ARBA" id="ARBA00022519"/>
    </source>
</evidence>
<keyword evidence="3" id="KW-0813">Transport</keyword>
<dbReference type="InterPro" id="IPR051045">
    <property type="entry name" value="TonB-dependent_transducer"/>
</dbReference>
<feature type="compositionally biased region" description="Pro residues" evidence="10">
    <location>
        <begin position="102"/>
        <end position="113"/>
    </location>
</feature>
<dbReference type="AlphaFoldDB" id="I7ZA79"/>
<keyword evidence="4" id="KW-1003">Cell membrane</keyword>
<evidence type="ECO:0000313" key="14">
    <source>
        <dbReference type="Proteomes" id="UP000003704"/>
    </source>
</evidence>
<dbReference type="GO" id="GO:0005886">
    <property type="term" value="C:plasma membrane"/>
    <property type="evidence" value="ECO:0007669"/>
    <property type="project" value="UniProtKB-SubCell"/>
</dbReference>
<dbReference type="SUPFAM" id="SSF74653">
    <property type="entry name" value="TolA/TonB C-terminal domain"/>
    <property type="match status" value="1"/>
</dbReference>
<evidence type="ECO:0000256" key="8">
    <source>
        <dbReference type="ARBA" id="ARBA00022989"/>
    </source>
</evidence>
<evidence type="ECO:0000256" key="10">
    <source>
        <dbReference type="SAM" id="MobiDB-lite"/>
    </source>
</evidence>
<feature type="domain" description="TonB C-terminal" evidence="12">
    <location>
        <begin position="119"/>
        <end position="210"/>
    </location>
</feature>
<gene>
    <name evidence="13" type="ORF">WQQ_39590</name>
</gene>
<dbReference type="InterPro" id="IPR037682">
    <property type="entry name" value="TonB_C"/>
</dbReference>
<keyword evidence="5" id="KW-0997">Cell inner membrane</keyword>
<evidence type="ECO:0000256" key="2">
    <source>
        <dbReference type="ARBA" id="ARBA00006555"/>
    </source>
</evidence>
<evidence type="ECO:0000256" key="9">
    <source>
        <dbReference type="ARBA" id="ARBA00023136"/>
    </source>
</evidence>
<keyword evidence="14" id="KW-1185">Reference proteome</keyword>
<comment type="subcellular location">
    <subcellularLocation>
        <location evidence="1">Cell inner membrane</location>
        <topology evidence="1">Single-pass membrane protein</topology>
        <orientation evidence="1">Periplasmic side</orientation>
    </subcellularLocation>
</comment>
<dbReference type="EMBL" id="AKGD01000003">
    <property type="protein sequence ID" value="EIT68764.1"/>
    <property type="molecule type" value="Genomic_DNA"/>
</dbReference>
<dbReference type="Pfam" id="PF03544">
    <property type="entry name" value="TonB_C"/>
    <property type="match status" value="1"/>
</dbReference>
<comment type="caution">
    <text evidence="13">The sequence shown here is derived from an EMBL/GenBank/DDBJ whole genome shotgun (WGS) entry which is preliminary data.</text>
</comment>
<evidence type="ECO:0000256" key="7">
    <source>
        <dbReference type="ARBA" id="ARBA00022927"/>
    </source>
</evidence>
<evidence type="ECO:0000256" key="6">
    <source>
        <dbReference type="ARBA" id="ARBA00022692"/>
    </source>
</evidence>
<proteinExistence type="inferred from homology"/>
<dbReference type="PANTHER" id="PTHR33446:SF2">
    <property type="entry name" value="PROTEIN TONB"/>
    <property type="match status" value="1"/>
</dbReference>
<dbReference type="Proteomes" id="UP000003704">
    <property type="component" value="Unassembled WGS sequence"/>
</dbReference>
<evidence type="ECO:0000256" key="4">
    <source>
        <dbReference type="ARBA" id="ARBA00022475"/>
    </source>
</evidence>
<feature type="region of interest" description="Disordered" evidence="10">
    <location>
        <begin position="54"/>
        <end position="114"/>
    </location>
</feature>
<evidence type="ECO:0000256" key="3">
    <source>
        <dbReference type="ARBA" id="ARBA00022448"/>
    </source>
</evidence>
<sequence>MMEFGKRQDPKKRLYGIVGVVLFHVLLVWGLVSGLARKAIEVLPSPIETQILEDDVPQEEPPPPPPPPDLDIPPPPFVPPPEINIATPPPPSQNTLSAVSTTPPPPAPPPVAAPKPAVRVAPVVKASACRQPEYPPVSERLGEAGTVVLQMLVGVDGKVTESRIETSSGFERLDKAAQQALSRCRFTPGSVDGKPEPSWAPLKYTFKPQS</sequence>
<keyword evidence="7" id="KW-0653">Protein transport</keyword>
<evidence type="ECO:0000313" key="13">
    <source>
        <dbReference type="EMBL" id="EIT68764.1"/>
    </source>
</evidence>
<dbReference type="GO" id="GO:0015031">
    <property type="term" value="P:protein transport"/>
    <property type="evidence" value="ECO:0007669"/>
    <property type="project" value="UniProtKB-KW"/>
</dbReference>
<dbReference type="PANTHER" id="PTHR33446">
    <property type="entry name" value="PROTEIN TONB-RELATED"/>
    <property type="match status" value="1"/>
</dbReference>
<name>I7ZA79_9GAMM</name>
<dbReference type="PROSITE" id="PS52015">
    <property type="entry name" value="TONB_CTD"/>
    <property type="match status" value="1"/>
</dbReference>
<evidence type="ECO:0000256" key="11">
    <source>
        <dbReference type="SAM" id="Phobius"/>
    </source>
</evidence>
<dbReference type="STRING" id="1172194.WQQ_39590"/>
<accession>I7ZA79</accession>
<keyword evidence="6 11" id="KW-0812">Transmembrane</keyword>
<dbReference type="NCBIfam" id="TIGR01352">
    <property type="entry name" value="tonB_Cterm"/>
    <property type="match status" value="1"/>
</dbReference>
<keyword evidence="9 11" id="KW-0472">Membrane</keyword>
<evidence type="ECO:0000259" key="12">
    <source>
        <dbReference type="PROSITE" id="PS52015"/>
    </source>
</evidence>
<reference evidence="13 14" key="1">
    <citation type="journal article" date="2012" name="J. Bacteriol.">
        <title>Genome Sequence of n-Alkane-Degrading Hydrocarboniphaga effusa Strain AP103T (ATCC BAA-332T).</title>
        <authorList>
            <person name="Chang H.K."/>
            <person name="Zylstra G.J."/>
            <person name="Chae J.C."/>
        </authorList>
    </citation>
    <scope>NUCLEOTIDE SEQUENCE [LARGE SCALE GENOMIC DNA]</scope>
    <source>
        <strain evidence="13 14">AP103</strain>
    </source>
</reference>
<comment type="similarity">
    <text evidence="2">Belongs to the TonB family.</text>
</comment>
<protein>
    <recommendedName>
        <fullName evidence="12">TonB C-terminal domain-containing protein</fullName>
    </recommendedName>
</protein>
<organism evidence="13 14">
    <name type="scientific">Hydrocarboniphaga effusa AP103</name>
    <dbReference type="NCBI Taxonomy" id="1172194"/>
    <lineage>
        <taxon>Bacteria</taxon>
        <taxon>Pseudomonadati</taxon>
        <taxon>Pseudomonadota</taxon>
        <taxon>Gammaproteobacteria</taxon>
        <taxon>Nevskiales</taxon>
        <taxon>Nevskiaceae</taxon>
        <taxon>Hydrocarboniphaga</taxon>
    </lineage>
</organism>
<dbReference type="GO" id="GO:0055085">
    <property type="term" value="P:transmembrane transport"/>
    <property type="evidence" value="ECO:0007669"/>
    <property type="project" value="InterPro"/>
</dbReference>
<dbReference type="InterPro" id="IPR006260">
    <property type="entry name" value="TonB/TolA_C"/>
</dbReference>
<keyword evidence="8 11" id="KW-1133">Transmembrane helix</keyword>
<feature type="transmembrane region" description="Helical" evidence="11">
    <location>
        <begin position="14"/>
        <end position="36"/>
    </location>
</feature>
<feature type="region of interest" description="Disordered" evidence="10">
    <location>
        <begin position="186"/>
        <end position="210"/>
    </location>
</feature>
<dbReference type="Gene3D" id="3.30.1150.10">
    <property type="match status" value="1"/>
</dbReference>
<evidence type="ECO:0000256" key="1">
    <source>
        <dbReference type="ARBA" id="ARBA00004383"/>
    </source>
</evidence>